<protein>
    <submittedName>
        <fullName evidence="1">Jg27378 protein</fullName>
    </submittedName>
</protein>
<dbReference type="EMBL" id="CAKXAJ010020210">
    <property type="protein sequence ID" value="CAH2220783.1"/>
    <property type="molecule type" value="Genomic_DNA"/>
</dbReference>
<sequence length="94" mass="10576">MGGYSRPLLSGSERKKQNASYVLMLLQHQIEKIPNVLRIEANEVREVFPKIKSKNSLSVPSLSEIGVESTNPHWASVVDYGLNPVTLWEETRAL</sequence>
<evidence type="ECO:0000313" key="2">
    <source>
        <dbReference type="Proteomes" id="UP000838756"/>
    </source>
</evidence>
<organism evidence="1 2">
    <name type="scientific">Pararge aegeria aegeria</name>
    <dbReference type="NCBI Taxonomy" id="348720"/>
    <lineage>
        <taxon>Eukaryota</taxon>
        <taxon>Metazoa</taxon>
        <taxon>Ecdysozoa</taxon>
        <taxon>Arthropoda</taxon>
        <taxon>Hexapoda</taxon>
        <taxon>Insecta</taxon>
        <taxon>Pterygota</taxon>
        <taxon>Neoptera</taxon>
        <taxon>Endopterygota</taxon>
        <taxon>Lepidoptera</taxon>
        <taxon>Glossata</taxon>
        <taxon>Ditrysia</taxon>
        <taxon>Papilionoidea</taxon>
        <taxon>Nymphalidae</taxon>
        <taxon>Satyrinae</taxon>
        <taxon>Satyrini</taxon>
        <taxon>Parargina</taxon>
        <taxon>Pararge</taxon>
    </lineage>
</organism>
<proteinExistence type="predicted"/>
<accession>A0A8S4QUV7</accession>
<gene>
    <name evidence="1" type="primary">jg27378</name>
    <name evidence="1" type="ORF">PAEG_LOCUS6640</name>
</gene>
<name>A0A8S4QUV7_9NEOP</name>
<dbReference type="AlphaFoldDB" id="A0A8S4QUV7"/>
<reference evidence="1" key="1">
    <citation type="submission" date="2022-03" db="EMBL/GenBank/DDBJ databases">
        <authorList>
            <person name="Lindestad O."/>
        </authorList>
    </citation>
    <scope>NUCLEOTIDE SEQUENCE</scope>
</reference>
<evidence type="ECO:0000313" key="1">
    <source>
        <dbReference type="EMBL" id="CAH2220783.1"/>
    </source>
</evidence>
<dbReference type="Proteomes" id="UP000838756">
    <property type="component" value="Unassembled WGS sequence"/>
</dbReference>
<keyword evidence="2" id="KW-1185">Reference proteome</keyword>
<comment type="caution">
    <text evidence="1">The sequence shown here is derived from an EMBL/GenBank/DDBJ whole genome shotgun (WGS) entry which is preliminary data.</text>
</comment>